<evidence type="ECO:0000256" key="1">
    <source>
        <dbReference type="SAM" id="Phobius"/>
    </source>
</evidence>
<feature type="transmembrane region" description="Helical" evidence="1">
    <location>
        <begin position="49"/>
        <end position="70"/>
    </location>
</feature>
<organism evidence="2 3">
    <name type="scientific">Myxozyma melibiosi</name>
    <dbReference type="NCBI Taxonomy" id="54550"/>
    <lineage>
        <taxon>Eukaryota</taxon>
        <taxon>Fungi</taxon>
        <taxon>Dikarya</taxon>
        <taxon>Ascomycota</taxon>
        <taxon>Saccharomycotina</taxon>
        <taxon>Lipomycetes</taxon>
        <taxon>Lipomycetales</taxon>
        <taxon>Lipomycetaceae</taxon>
        <taxon>Myxozyma</taxon>
    </lineage>
</organism>
<name>A0ABR1F4H2_9ASCO</name>
<dbReference type="EMBL" id="JBBJBU010000007">
    <property type="protein sequence ID" value="KAK7204746.1"/>
    <property type="molecule type" value="Genomic_DNA"/>
</dbReference>
<evidence type="ECO:0000313" key="2">
    <source>
        <dbReference type="EMBL" id="KAK7204746.1"/>
    </source>
</evidence>
<keyword evidence="1" id="KW-0812">Transmembrane</keyword>
<dbReference type="Pfam" id="PF11927">
    <property type="entry name" value="HODM_asu-like"/>
    <property type="match status" value="1"/>
</dbReference>
<dbReference type="GeneID" id="90038377"/>
<comment type="caution">
    <text evidence="2">The sequence shown here is derived from an EMBL/GenBank/DDBJ whole genome shotgun (WGS) entry which is preliminary data.</text>
</comment>
<gene>
    <name evidence="2" type="ORF">BZA70DRAFT_279910</name>
</gene>
<keyword evidence="1" id="KW-0472">Membrane</keyword>
<sequence length="439" mass="50274">MAEALAKITHYLKLADQQLDKVILYVQTSSQQATDFAQQYLANATKREYILILAGVIILLQVVLISVKLVDVFRATSQAPAVKNASEKKKADSKAVWTPVEFKTPTPPPYPNWDIKTTKPISYRPFKHNYHVTMGIRNLNWEDWIELDNEFPKFHDRKVERLAERGEKLVSTFPDAFDAAVELLEEFREWLPARYPSLFKKTAVGIDNIVTGESFNIKERPLKRDPMEIAALLIQDDLAIMMPGEDGQYYLKAGCILLAGFWRLSDKLGMPLSEIHTSGDVPQFREKLQTSMERFFVRMKVDKPVSRNNYFLQTDEDLGWSAAIGPEDSDNIGWNAAAYASDISKMHFRSERQTLRRLPKSGGIVFTIRTYFVPLTELAKEPYLPGRLADGMRAWTHDVAEYKGKAKYAEITLKFLDEEHQRQLANGLDPSKEPNDYPY</sequence>
<evidence type="ECO:0008006" key="4">
    <source>
        <dbReference type="Google" id="ProtNLM"/>
    </source>
</evidence>
<protein>
    <recommendedName>
        <fullName evidence="4">Mannosyl transferase</fullName>
    </recommendedName>
</protein>
<keyword evidence="1" id="KW-1133">Transmembrane helix</keyword>
<reference evidence="2 3" key="1">
    <citation type="submission" date="2024-03" db="EMBL/GenBank/DDBJ databases">
        <title>Genome-scale model development and genomic sequencing of the oleaginous clade Lipomyces.</title>
        <authorList>
            <consortium name="Lawrence Berkeley National Laboratory"/>
            <person name="Czajka J.J."/>
            <person name="Han Y."/>
            <person name="Kim J."/>
            <person name="Mondo S.J."/>
            <person name="Hofstad B.A."/>
            <person name="Robles A."/>
            <person name="Haridas S."/>
            <person name="Riley R."/>
            <person name="LaButti K."/>
            <person name="Pangilinan J."/>
            <person name="Andreopoulos W."/>
            <person name="Lipzen A."/>
            <person name="Yan J."/>
            <person name="Wang M."/>
            <person name="Ng V."/>
            <person name="Grigoriev I.V."/>
            <person name="Spatafora J.W."/>
            <person name="Magnuson J.K."/>
            <person name="Baker S.E."/>
            <person name="Pomraning K.R."/>
        </authorList>
    </citation>
    <scope>NUCLEOTIDE SEQUENCE [LARGE SCALE GENOMIC DNA]</scope>
    <source>
        <strain evidence="2 3">Phaff 52-87</strain>
    </source>
</reference>
<keyword evidence="3" id="KW-1185">Reference proteome</keyword>
<proteinExistence type="predicted"/>
<accession>A0ABR1F4H2</accession>
<evidence type="ECO:0000313" key="3">
    <source>
        <dbReference type="Proteomes" id="UP001498771"/>
    </source>
</evidence>
<dbReference type="Proteomes" id="UP001498771">
    <property type="component" value="Unassembled WGS sequence"/>
</dbReference>
<dbReference type="InterPro" id="IPR021848">
    <property type="entry name" value="HODM_asu-like"/>
</dbReference>
<dbReference type="RefSeq" id="XP_064767779.1">
    <property type="nucleotide sequence ID" value="XM_064912865.1"/>
</dbReference>